<dbReference type="EMBL" id="CP114040">
    <property type="protein sequence ID" value="WAS96317.1"/>
    <property type="molecule type" value="Genomic_DNA"/>
</dbReference>
<organism evidence="1 2">
    <name type="scientific">Nannocystis punicea</name>
    <dbReference type="NCBI Taxonomy" id="2995304"/>
    <lineage>
        <taxon>Bacteria</taxon>
        <taxon>Pseudomonadati</taxon>
        <taxon>Myxococcota</taxon>
        <taxon>Polyangia</taxon>
        <taxon>Nannocystales</taxon>
        <taxon>Nannocystaceae</taxon>
        <taxon>Nannocystis</taxon>
    </lineage>
</organism>
<evidence type="ECO:0000313" key="1">
    <source>
        <dbReference type="EMBL" id="WAS96317.1"/>
    </source>
</evidence>
<reference evidence="1" key="1">
    <citation type="submission" date="2022-11" db="EMBL/GenBank/DDBJ databases">
        <title>Minimal conservation of predation-associated metabolite biosynthetic gene clusters underscores biosynthetic potential of Myxococcota including descriptions for ten novel species: Archangium lansinium sp. nov., Myxococcus landrumus sp. nov., Nannocystis bai.</title>
        <authorList>
            <person name="Ahearne A."/>
            <person name="Stevens C."/>
            <person name="Dowd S."/>
        </authorList>
    </citation>
    <scope>NUCLEOTIDE SEQUENCE</scope>
    <source>
        <strain evidence="1">Fl3</strain>
    </source>
</reference>
<proteinExistence type="predicted"/>
<keyword evidence="2" id="KW-1185">Reference proteome</keyword>
<evidence type="ECO:0000313" key="2">
    <source>
        <dbReference type="Proteomes" id="UP001164459"/>
    </source>
</evidence>
<dbReference type="RefSeq" id="WP_269038658.1">
    <property type="nucleotide sequence ID" value="NZ_CP114040.1"/>
</dbReference>
<name>A0ABY7HB18_9BACT</name>
<gene>
    <name evidence="1" type="ORF">O0S08_09160</name>
</gene>
<protein>
    <submittedName>
        <fullName evidence="1">Uncharacterized protein</fullName>
    </submittedName>
</protein>
<dbReference type="Proteomes" id="UP001164459">
    <property type="component" value="Chromosome"/>
</dbReference>
<sequence length="753" mass="81585">MPAADETYRQWLELRLGQSLVDDLMSPDQVVVWHELCRALRVGPAPVADDDDDEPALTECGESLETCLIGHGEKGMSPLWAVGSTRAGGCTLVQDLLLGLCGPTGAPPRARLGDALPVPLVVCGRTVRGPLGMLGMDVRWDSCETVAEALERWWSLVEHDVRRAFAPGFAAAELRARSQPPLLLIAGLDELPGPTRAAVGRWAAELCAAGAPVLLTTRSADVPELEALRAAGSLRRVYLQPLARPDIDRFVDRWVRLPGAFEPATAGRVRAAIDGAPARRALARRPVTLAMLTVLLARTEAAPDSLEALQRQLLAVLDPQRPAHRLLMARIVADRDSPIAAPERAEWVAPLVAAAGVHDHPELGDALGRDPALADAGGEVLRTAAQGWAAGGCPIEAVRSQVPEGLAGLAAGQVGDRDDAMARLLVFGRRAGWWRPEHAFVLHRGLPGRERLFEVGDEAIRARPLFVALSELQEMWGTFALPLLRAAPLGYVLAEGGAACPVTTAALFAETPPPEVRTVRDLFQRALLLELTLVSLAADDEVLQREVLEVVLARDQDLDAALDRALLAELGEARPPGPRSAGHLSPRLLHIDAALELASRLTPDGAPELARDLELARGRAATEHEPRLQRLAAFVVVILLYAIDRRLVPRRAEIRRNDVSALLVALTRPETVAAAFPEERRGQIAADWQWVARQSWGPQRVAEILLLHMPDVVSLAPEQVLPRCHAWLRRFLGAATERGPAEHDGRERPRARK</sequence>
<accession>A0ABY7HB18</accession>